<dbReference type="SUPFAM" id="SSF53098">
    <property type="entry name" value="Ribonuclease H-like"/>
    <property type="match status" value="1"/>
</dbReference>
<keyword evidence="8" id="KW-0239">DNA-directed DNA polymerase</keyword>
<proteinExistence type="predicted"/>
<dbReference type="EMBL" id="BQNB010009833">
    <property type="protein sequence ID" value="GJS69015.1"/>
    <property type="molecule type" value="Genomic_DNA"/>
</dbReference>
<sequence>MAKASPTQAWLWHRRLSHLNFNYINLLSKKDVVIGLPKPKYVKDQLCSFCEVSKEKRSSFKTKDVPSSNRRLNFLHMDLCGPLRVASINGKKYILTLHAFFKEEGIEHQTSTPQTPEQNGVVERRNHTLVEAARTLLSASKLSLFFWAEAIATRTRLIVESIHLRFDEIKEMSETSVDNNTSSLVPQRQKASDYDNSGPESDKAPVVAAVVIEKSAVDEKDNSKVMSKVFKGKSLVVFKYKHKTELPKDNQKDNPKDKESDKESVIAAVMREKSDVDDIAYVIEKSTVIKESDKASVVKESDKVLVVKESDKAPVVAPILKEKPADVIEKLTVALDVVSKDKPKSNPPSIIGKGNAPYVVGKAKDKPSIVKGKVPTELPKKKHKADIPKDKPKPKDKHKVDSKVPILRSKPESLGGEGLCFRRC</sequence>
<keyword evidence="2" id="KW-0479">Metal-binding</keyword>
<evidence type="ECO:0000256" key="5">
    <source>
        <dbReference type="ARBA" id="ARBA00022842"/>
    </source>
</evidence>
<keyword evidence="1" id="KW-0540">Nuclease</keyword>
<feature type="compositionally biased region" description="Basic and acidic residues" evidence="10">
    <location>
        <begin position="385"/>
        <end position="402"/>
    </location>
</feature>
<comment type="caution">
    <text evidence="12">The sequence shown here is derived from an EMBL/GenBank/DDBJ whole genome shotgun (WGS) entry which is preliminary data.</text>
</comment>
<accession>A0ABQ4XUB7</accession>
<keyword evidence="8" id="KW-0808">Transferase</keyword>
<keyword evidence="4" id="KW-0378">Hydrolase</keyword>
<evidence type="ECO:0000256" key="10">
    <source>
        <dbReference type="SAM" id="MobiDB-lite"/>
    </source>
</evidence>
<gene>
    <name evidence="12" type="ORF">Tco_0701856</name>
</gene>
<feature type="domain" description="Integrase catalytic" evidence="11">
    <location>
        <begin position="2"/>
        <end position="194"/>
    </location>
</feature>
<keyword evidence="3" id="KW-0255">Endonuclease</keyword>
<dbReference type="PANTHER" id="PTHR42648">
    <property type="entry name" value="TRANSPOSASE, PUTATIVE-RELATED"/>
    <property type="match status" value="1"/>
</dbReference>
<keyword evidence="5" id="KW-0460">Magnesium</keyword>
<keyword evidence="6" id="KW-0229">DNA integration</keyword>
<reference evidence="12" key="2">
    <citation type="submission" date="2022-01" db="EMBL/GenBank/DDBJ databases">
        <authorList>
            <person name="Yamashiro T."/>
            <person name="Shiraishi A."/>
            <person name="Satake H."/>
            <person name="Nakayama K."/>
        </authorList>
    </citation>
    <scope>NUCLEOTIDE SEQUENCE</scope>
</reference>
<evidence type="ECO:0000256" key="7">
    <source>
        <dbReference type="ARBA" id="ARBA00022918"/>
    </source>
</evidence>
<evidence type="ECO:0000256" key="2">
    <source>
        <dbReference type="ARBA" id="ARBA00022723"/>
    </source>
</evidence>
<keyword evidence="13" id="KW-1185">Reference proteome</keyword>
<dbReference type="Proteomes" id="UP001151760">
    <property type="component" value="Unassembled WGS sequence"/>
</dbReference>
<evidence type="ECO:0000256" key="4">
    <source>
        <dbReference type="ARBA" id="ARBA00022801"/>
    </source>
</evidence>
<dbReference type="InterPro" id="IPR012337">
    <property type="entry name" value="RNaseH-like_sf"/>
</dbReference>
<keyword evidence="8" id="KW-0548">Nucleotidyltransferase</keyword>
<feature type="region of interest" description="Disordered" evidence="10">
    <location>
        <begin position="175"/>
        <end position="202"/>
    </location>
</feature>
<name>A0ABQ4XUB7_9ASTR</name>
<dbReference type="PROSITE" id="PS50994">
    <property type="entry name" value="INTEGRASE"/>
    <property type="match status" value="1"/>
</dbReference>
<keyword evidence="7" id="KW-0695">RNA-directed DNA polymerase</keyword>
<evidence type="ECO:0000256" key="9">
    <source>
        <dbReference type="ARBA" id="ARBA00023172"/>
    </source>
</evidence>
<dbReference type="InterPro" id="IPR025724">
    <property type="entry name" value="GAG-pre-integrase_dom"/>
</dbReference>
<dbReference type="Pfam" id="PF13976">
    <property type="entry name" value="gag_pre-integrs"/>
    <property type="match status" value="1"/>
</dbReference>
<evidence type="ECO:0000256" key="1">
    <source>
        <dbReference type="ARBA" id="ARBA00022722"/>
    </source>
</evidence>
<evidence type="ECO:0000259" key="11">
    <source>
        <dbReference type="PROSITE" id="PS50994"/>
    </source>
</evidence>
<dbReference type="PANTHER" id="PTHR42648:SF11">
    <property type="entry name" value="TRANSPOSON TY4-P GAG-POL POLYPROTEIN"/>
    <property type="match status" value="1"/>
</dbReference>
<feature type="region of interest" description="Disordered" evidence="10">
    <location>
        <begin position="366"/>
        <end position="424"/>
    </location>
</feature>
<evidence type="ECO:0000256" key="3">
    <source>
        <dbReference type="ARBA" id="ARBA00022759"/>
    </source>
</evidence>
<dbReference type="InterPro" id="IPR001584">
    <property type="entry name" value="Integrase_cat-core"/>
</dbReference>
<keyword evidence="9" id="KW-0233">DNA recombination</keyword>
<evidence type="ECO:0000313" key="12">
    <source>
        <dbReference type="EMBL" id="GJS69015.1"/>
    </source>
</evidence>
<dbReference type="Gene3D" id="3.30.420.10">
    <property type="entry name" value="Ribonuclease H-like superfamily/Ribonuclease H"/>
    <property type="match status" value="1"/>
</dbReference>
<evidence type="ECO:0000256" key="6">
    <source>
        <dbReference type="ARBA" id="ARBA00022908"/>
    </source>
</evidence>
<feature type="compositionally biased region" description="Polar residues" evidence="10">
    <location>
        <begin position="175"/>
        <end position="186"/>
    </location>
</feature>
<dbReference type="InterPro" id="IPR039537">
    <property type="entry name" value="Retrotran_Ty1/copia-like"/>
</dbReference>
<evidence type="ECO:0000256" key="8">
    <source>
        <dbReference type="ARBA" id="ARBA00022932"/>
    </source>
</evidence>
<protein>
    <submittedName>
        <fullName evidence="12">Retrovirus-related pol polyprotein from transposon TNT 1-94</fullName>
    </submittedName>
</protein>
<reference evidence="12" key="1">
    <citation type="journal article" date="2022" name="Int. J. Mol. Sci.">
        <title>Draft Genome of Tanacetum Coccineum: Genomic Comparison of Closely Related Tanacetum-Family Plants.</title>
        <authorList>
            <person name="Yamashiro T."/>
            <person name="Shiraishi A."/>
            <person name="Nakayama K."/>
            <person name="Satake H."/>
        </authorList>
    </citation>
    <scope>NUCLEOTIDE SEQUENCE</scope>
</reference>
<dbReference type="InterPro" id="IPR036397">
    <property type="entry name" value="RNaseH_sf"/>
</dbReference>
<organism evidence="12 13">
    <name type="scientific">Tanacetum coccineum</name>
    <dbReference type="NCBI Taxonomy" id="301880"/>
    <lineage>
        <taxon>Eukaryota</taxon>
        <taxon>Viridiplantae</taxon>
        <taxon>Streptophyta</taxon>
        <taxon>Embryophyta</taxon>
        <taxon>Tracheophyta</taxon>
        <taxon>Spermatophyta</taxon>
        <taxon>Magnoliopsida</taxon>
        <taxon>eudicotyledons</taxon>
        <taxon>Gunneridae</taxon>
        <taxon>Pentapetalae</taxon>
        <taxon>asterids</taxon>
        <taxon>campanulids</taxon>
        <taxon>Asterales</taxon>
        <taxon>Asteraceae</taxon>
        <taxon>Asteroideae</taxon>
        <taxon>Anthemideae</taxon>
        <taxon>Anthemidinae</taxon>
        <taxon>Tanacetum</taxon>
    </lineage>
</organism>
<evidence type="ECO:0000313" key="13">
    <source>
        <dbReference type="Proteomes" id="UP001151760"/>
    </source>
</evidence>